<accession>A0A2Z4ITY8</accession>
<evidence type="ECO:0000256" key="2">
    <source>
        <dbReference type="ARBA" id="ARBA00004792"/>
    </source>
</evidence>
<dbReference type="InterPro" id="IPR042104">
    <property type="entry name" value="PKS_dehydratase_sf"/>
</dbReference>
<protein>
    <submittedName>
        <fullName evidence="13">Polyketide synthase</fullName>
    </submittedName>
</protein>
<dbReference type="InterPro" id="IPR010080">
    <property type="entry name" value="Thioester_reductase-like_dom"/>
</dbReference>
<keyword evidence="7" id="KW-0511">Multifunctional enzyme</keyword>
<dbReference type="InterPro" id="IPR014030">
    <property type="entry name" value="Ketoacyl_synth_N"/>
</dbReference>
<dbReference type="SMART" id="SM00823">
    <property type="entry name" value="PKS_PP"/>
    <property type="match status" value="1"/>
</dbReference>
<dbReference type="InterPro" id="IPR009081">
    <property type="entry name" value="PP-bd_ACP"/>
</dbReference>
<dbReference type="Gene3D" id="3.40.47.10">
    <property type="match status" value="1"/>
</dbReference>
<feature type="region of interest" description="C-terminal hotdog fold" evidence="9">
    <location>
        <begin position="1066"/>
        <end position="1197"/>
    </location>
</feature>
<evidence type="ECO:0000256" key="9">
    <source>
        <dbReference type="PROSITE-ProRule" id="PRU01363"/>
    </source>
</evidence>
<dbReference type="Pfam" id="PF08990">
    <property type="entry name" value="Docking"/>
    <property type="match status" value="1"/>
</dbReference>
<dbReference type="Pfam" id="PF00550">
    <property type="entry name" value="PP-binding"/>
    <property type="match status" value="1"/>
</dbReference>
<dbReference type="PANTHER" id="PTHR43775:SF51">
    <property type="entry name" value="INACTIVE PHENOLPHTHIOCEROL SYNTHESIS POLYKETIDE SYNTHASE TYPE I PKS1-RELATED"/>
    <property type="match status" value="1"/>
</dbReference>
<dbReference type="FunFam" id="3.40.366.10:FF:000002">
    <property type="entry name" value="Probable polyketide synthase 2"/>
    <property type="match status" value="1"/>
</dbReference>
<dbReference type="InterPro" id="IPR013968">
    <property type="entry name" value="PKS_KR"/>
</dbReference>
<dbReference type="Pfam" id="PF21089">
    <property type="entry name" value="PKS_DH_N"/>
    <property type="match status" value="1"/>
</dbReference>
<dbReference type="CDD" id="cd05235">
    <property type="entry name" value="SDR_e1"/>
    <property type="match status" value="1"/>
</dbReference>
<dbReference type="InterPro" id="IPR015083">
    <property type="entry name" value="NorB/c/GfsB-D-like_docking"/>
</dbReference>
<keyword evidence="14" id="KW-1185">Reference proteome</keyword>
<comment type="pathway">
    <text evidence="2">Antibiotic biosynthesis.</text>
</comment>
<dbReference type="SUPFAM" id="SSF52151">
    <property type="entry name" value="FabD/lysophospholipase-like"/>
    <property type="match status" value="1"/>
</dbReference>
<dbReference type="EMBL" id="CP030073">
    <property type="protein sequence ID" value="AWW35703.1"/>
    <property type="molecule type" value="Genomic_DNA"/>
</dbReference>
<dbReference type="InterPro" id="IPR049551">
    <property type="entry name" value="PKS_DH_C"/>
</dbReference>
<evidence type="ECO:0000256" key="5">
    <source>
        <dbReference type="ARBA" id="ARBA00022679"/>
    </source>
</evidence>
<dbReference type="InterPro" id="IPR036299">
    <property type="entry name" value="Polyketide_synth_docking_sf"/>
</dbReference>
<dbReference type="InterPro" id="IPR018201">
    <property type="entry name" value="Ketoacyl_synth_AS"/>
</dbReference>
<dbReference type="InterPro" id="IPR020841">
    <property type="entry name" value="PKS_Beta-ketoAc_synthase_dom"/>
</dbReference>
<evidence type="ECO:0000256" key="4">
    <source>
        <dbReference type="ARBA" id="ARBA00022553"/>
    </source>
</evidence>
<keyword evidence="3" id="KW-0596">Phosphopantetheine</keyword>
<dbReference type="RefSeq" id="WP_112437852.1">
    <property type="nucleotide sequence ID" value="NZ_CP030073.1"/>
</dbReference>
<keyword evidence="5" id="KW-0808">Transferase</keyword>
<evidence type="ECO:0000259" key="11">
    <source>
        <dbReference type="PROSITE" id="PS52004"/>
    </source>
</evidence>
<dbReference type="PANTHER" id="PTHR43775">
    <property type="entry name" value="FATTY ACID SYNTHASE"/>
    <property type="match status" value="1"/>
</dbReference>
<feature type="domain" description="Carrier" evidence="10">
    <location>
        <begin position="1671"/>
        <end position="1749"/>
    </location>
</feature>
<keyword evidence="8" id="KW-0012">Acyltransferase</keyword>
<evidence type="ECO:0000256" key="3">
    <source>
        <dbReference type="ARBA" id="ARBA00022450"/>
    </source>
</evidence>
<dbReference type="InterPro" id="IPR055123">
    <property type="entry name" value="SpnB-like_Rossmann"/>
</dbReference>
<dbReference type="KEGG" id="scad:DN051_02725"/>
<dbReference type="SMART" id="SM00827">
    <property type="entry name" value="PKS_AT"/>
    <property type="match status" value="1"/>
</dbReference>
<dbReference type="Gene3D" id="3.40.366.10">
    <property type="entry name" value="Malonyl-Coenzyme A Acyl Carrier Protein, domain 2"/>
    <property type="match status" value="1"/>
</dbReference>
<dbReference type="Gene3D" id="3.40.50.720">
    <property type="entry name" value="NAD(P)-binding Rossmann-like Domain"/>
    <property type="match status" value="2"/>
</dbReference>
<evidence type="ECO:0000256" key="1">
    <source>
        <dbReference type="ARBA" id="ARBA00001957"/>
    </source>
</evidence>
<dbReference type="InterPro" id="IPR013120">
    <property type="entry name" value="FAR_NAD-bd"/>
</dbReference>
<dbReference type="InterPro" id="IPR006162">
    <property type="entry name" value="Ppantetheine_attach_site"/>
</dbReference>
<dbReference type="SUPFAM" id="SSF55048">
    <property type="entry name" value="Probable ACP-binding domain of malonyl-CoA ACP transacylase"/>
    <property type="match status" value="1"/>
</dbReference>
<proteinExistence type="predicted"/>
<dbReference type="InterPro" id="IPR020806">
    <property type="entry name" value="PKS_PP-bd"/>
</dbReference>
<dbReference type="Pfam" id="PF00698">
    <property type="entry name" value="Acyl_transf_1"/>
    <property type="match status" value="1"/>
</dbReference>
<feature type="domain" description="Ketosynthase family 3 (KS3)" evidence="11">
    <location>
        <begin position="33"/>
        <end position="460"/>
    </location>
</feature>
<dbReference type="CDD" id="cd00833">
    <property type="entry name" value="PKS"/>
    <property type="match status" value="1"/>
</dbReference>
<dbReference type="InterPro" id="IPR036736">
    <property type="entry name" value="ACP-like_sf"/>
</dbReference>
<dbReference type="SUPFAM" id="SSF101173">
    <property type="entry name" value="Docking domain B of the erythromycin polyketide synthase (DEBS)"/>
    <property type="match status" value="1"/>
</dbReference>
<dbReference type="GO" id="GO:0004312">
    <property type="term" value="F:fatty acid synthase activity"/>
    <property type="evidence" value="ECO:0007669"/>
    <property type="project" value="TreeGrafter"/>
</dbReference>
<dbReference type="GO" id="GO:0004315">
    <property type="term" value="F:3-oxoacyl-[acyl-carrier-protein] synthase activity"/>
    <property type="evidence" value="ECO:0007669"/>
    <property type="project" value="InterPro"/>
</dbReference>
<dbReference type="PROSITE" id="PS50075">
    <property type="entry name" value="CARRIER"/>
    <property type="match status" value="1"/>
</dbReference>
<dbReference type="InterPro" id="IPR057326">
    <property type="entry name" value="KR_dom"/>
</dbReference>
<comment type="cofactor">
    <cofactor evidence="1">
        <name>pantetheine 4'-phosphate</name>
        <dbReference type="ChEBI" id="CHEBI:47942"/>
    </cofactor>
</comment>
<dbReference type="PROSITE" id="PS00606">
    <property type="entry name" value="KS3_1"/>
    <property type="match status" value="1"/>
</dbReference>
<evidence type="ECO:0000313" key="13">
    <source>
        <dbReference type="EMBL" id="AWW35703.1"/>
    </source>
</evidence>
<feature type="region of interest" description="N-terminal hotdog fold" evidence="9">
    <location>
        <begin position="931"/>
        <end position="1054"/>
    </location>
</feature>
<evidence type="ECO:0000259" key="12">
    <source>
        <dbReference type="PROSITE" id="PS52019"/>
    </source>
</evidence>
<dbReference type="InterPro" id="IPR049552">
    <property type="entry name" value="PKS_DH_N"/>
</dbReference>
<dbReference type="InterPro" id="IPR016036">
    <property type="entry name" value="Malonyl_transacylase_ACP-bd"/>
</dbReference>
<gene>
    <name evidence="13" type="ORF">DN051_02725</name>
</gene>
<dbReference type="CDD" id="cd08956">
    <property type="entry name" value="KR_3_FAS_SDR_x"/>
    <property type="match status" value="1"/>
</dbReference>
<dbReference type="Pfam" id="PF00109">
    <property type="entry name" value="ketoacyl-synt"/>
    <property type="match status" value="1"/>
</dbReference>
<dbReference type="SMART" id="SM00826">
    <property type="entry name" value="PKS_DH"/>
    <property type="match status" value="1"/>
</dbReference>
<dbReference type="InterPro" id="IPR014043">
    <property type="entry name" value="Acyl_transferase_dom"/>
</dbReference>
<dbReference type="InterPro" id="IPR016039">
    <property type="entry name" value="Thiolase-like"/>
</dbReference>
<dbReference type="Pfam" id="PF22953">
    <property type="entry name" value="SpnB_Rossmann"/>
    <property type="match status" value="1"/>
</dbReference>
<evidence type="ECO:0000259" key="10">
    <source>
        <dbReference type="PROSITE" id="PS50075"/>
    </source>
</evidence>
<dbReference type="InterPro" id="IPR016035">
    <property type="entry name" value="Acyl_Trfase/lysoPLipase"/>
</dbReference>
<evidence type="ECO:0000256" key="7">
    <source>
        <dbReference type="ARBA" id="ARBA00023268"/>
    </source>
</evidence>
<organism evidence="13 14">
    <name type="scientific">Streptomyces cadmiisoli</name>
    <dbReference type="NCBI Taxonomy" id="2184053"/>
    <lineage>
        <taxon>Bacteria</taxon>
        <taxon>Bacillati</taxon>
        <taxon>Actinomycetota</taxon>
        <taxon>Actinomycetes</taxon>
        <taxon>Kitasatosporales</taxon>
        <taxon>Streptomycetaceae</taxon>
        <taxon>Streptomyces</taxon>
        <taxon>Streptomyces aurantiacus group</taxon>
    </lineage>
</organism>
<dbReference type="Pfam" id="PF02801">
    <property type="entry name" value="Ketoacyl-synt_C"/>
    <property type="match status" value="1"/>
</dbReference>
<dbReference type="Gene3D" id="1.10.1200.10">
    <property type="entry name" value="ACP-like"/>
    <property type="match status" value="1"/>
</dbReference>
<dbReference type="InterPro" id="IPR001227">
    <property type="entry name" value="Ac_transferase_dom_sf"/>
</dbReference>
<dbReference type="InterPro" id="IPR014031">
    <property type="entry name" value="Ketoacyl_synth_C"/>
</dbReference>
<dbReference type="InterPro" id="IPR036291">
    <property type="entry name" value="NAD(P)-bd_dom_sf"/>
</dbReference>
<feature type="domain" description="PKS/mFAS DH" evidence="12">
    <location>
        <begin position="931"/>
        <end position="1197"/>
    </location>
</feature>
<dbReference type="SUPFAM" id="SSF47336">
    <property type="entry name" value="ACP-like"/>
    <property type="match status" value="1"/>
</dbReference>
<dbReference type="GO" id="GO:0031177">
    <property type="term" value="F:phosphopantetheine binding"/>
    <property type="evidence" value="ECO:0007669"/>
    <property type="project" value="InterPro"/>
</dbReference>
<dbReference type="Pfam" id="PF14765">
    <property type="entry name" value="PS-DH"/>
    <property type="match status" value="1"/>
</dbReference>
<dbReference type="Gene3D" id="3.10.129.110">
    <property type="entry name" value="Polyketide synthase dehydratase"/>
    <property type="match status" value="1"/>
</dbReference>
<dbReference type="Proteomes" id="UP000249616">
    <property type="component" value="Chromosome"/>
</dbReference>
<sequence>MANEQELRDYLKKAIADARDARRRLREVEDKAQEPIAIVGMACRYPGGVSSPQELWNLVADEVDAVSEFPSNRGWDLDNLYDPDPDHAGTSYVREGGFLHDADLFDPEFFGMSPREATAIDPQQRLLLETAWEALEGAGIDAATLRGSRTGVFTGVMYNDYGSRPDLPPEGNEGYLFSGSAGSIASGRLSYTFGFEGPAVTVDTACSSSLVAMHMAASALRNGECDLALAGGAAVMSTPTAFIEFSRLRGLASDGRCRSFSDDADGTGWSEGVGLLLVERLSDARKHGHRILAVIRGTAVNQDGASNGLTAPNGPSQERVIRQALANAGLTTNDVDAVEAHGTGTRLGDPIEAQALLATYGQKRPEERPLYLGSLKSNIGHSQAAAGVGGVIKMIEAMRHGLLPKTLHAETPSTHIDWETGAVELLTEARDWPVTDGRPRRAGVSSFGFGGTNAHVVIEEPPAAEEGAEQEFSGAAAPGSVVPWVLSGKTEQAVRDQAARLLTFVEQHPDVPVADIGRALATERVAFDHRTAITGTNHTELTHALRDIAHATTHTATTAHPHGKTAFLFTGQGAQRIGMGQQLYTTYPAYAAAFDEITAALDTHLPHSIRDTIQHGTNLNDTQYTQPALFAVEVALHRLLQTWGITPDYVTGHSIGELAAAHVAGVFSLQDAAKLVAARGRLMQAAPAGGTMAAIQASEQEITPTLAADNGTIAIAALNSPTSTVISGDTDTVERHITHWHKRGRKATRLTVSHAFHSPHMDGILNEFRDIATTITYHPPHTPLISTVTGQLATTQQLTSPHYWTQQIRQPVRFTDALTTLHTAGTTTHLEIGPDTVLTTLTAQTLDDVDSAPPVAALRRDRDEAATLVQAVSTLHCQGVAVNWTAFFAGTGARHVTLPLPTYAFQHQRYWIKSGTGTSDAAGLGLQPGGHPLFGAKVERADGEGALFTGRVSARSHPWLARHTLHGSTALPPEALADAIVRAGDELGTSALDSLVLLTPPALPEEGRLELQLSVEEPGASPARPFTLRARPEGADLPWTVWATGRLTPGTFKAHFGPVAWPPAGATALPLIESDADTDADHGVIAAWRLGDEVFADIVLDEALHGEAADFGLHPVLLRSALHAAALTGPDAERDDEVVAVEWSGFQLYATGATALRAHLVPADNHTVALRLTDRAGQAVAAARGVTCRPVGADQVRDALVRDADTVFVVDWQTTSLPAPDTAPVFAFVGESGSGTTITEAAALAELGEIDAVVVHGPAVDVRGTDVVAAVHSRTHSALALVQRWLTDERPGTVPLVVVTSGAVATGGEAAVDPAGAAVWGLLRSAQSESPDRIILVDADTEDLEALADTLSAVVAGGAAQAAIRDGRILLPRVVRVPRREEGRSRSGSWNPEGTVLITGGTGSLGALFARHLAREHGVRHLLLVSRRGPGAPGADMLRDELAELGATSTIVAADTADPAALDGVLAAVPAAHPLTGVVHMAGAIDDGLVSDLTPQRLDTVLAPKADTAWYLHERTKHMDLSAFVLFSSIAGVIGGAGQGNYAAANAFLDGLAALRAAHGLPATSVAWGLWAQQSAITGDLDEADIARITRAGFGAITVEQGPRLLDLALALPHPASVVTPLDVTAMRERPAQVPTLLSSLVRRPVRRVANNTGRTAGDLALRLAGVDEREQIGLVLDVVLAGAAAVLGHGDPSSFGSDQPFTGLGFDSLTSVELRNRLAAELGLLLPATLVFDHPTPRVLAEFLRTRLVSGPDAAAGETSGSSAAEDYAAEIHLDEEIRPAAEVVHQVDDPAEIFLTGATGFLGAFLLRDLSRATRGRLHCLVRARDEADGLRRLRENLEYYRLWDDVDPARLNIVVGDLAEPRLGLGEEEFDNLARTVDVVYHGGAKVHWLHPFSSLKAANVRGTAEVLRLAARHRTVPVHYLSTTGVFAGERAGGNPLKVDDPTGPAEALPSGYLRSKWVAEQIIGIARDRGLPVSVYRVDVVSGDQVNGACQTRDFVWLSLRGLIQAGAVPTGLIAEVPLTPVDYVSSAVVALSRSAETASGTFHLYNQSHMSFADFITELRMTGYPLKEMDWDSWRTLVRSDPDNVMLPLLEAFEMMAQSDGTFYPPVDTSVAELALEGTGVECPKMEPDLFRRYVTFFREAGFLPRVTEDALTTS</sequence>
<dbReference type="InterPro" id="IPR032821">
    <property type="entry name" value="PKS_assoc"/>
</dbReference>
<reference evidence="13 14" key="1">
    <citation type="journal article" date="2019" name="Int. J. Syst. Evol. Microbiol.">
        <title>Streptomyces cadmiisoli sp. nov., a novel actinomycete isolated from cadmium-contaminated soil.</title>
        <authorList>
            <person name="Li K."/>
            <person name="Tang X."/>
            <person name="Zhao J."/>
            <person name="Guo Y."/>
            <person name="Tang Y."/>
            <person name="Gao J."/>
        </authorList>
    </citation>
    <scope>NUCLEOTIDE SEQUENCE [LARGE SCALE GENOMIC DNA]</scope>
    <source>
        <strain evidence="13 14">ZFG47</strain>
    </source>
</reference>
<name>A0A2Z4ITY8_9ACTN</name>
<evidence type="ECO:0000256" key="8">
    <source>
        <dbReference type="ARBA" id="ARBA00023315"/>
    </source>
</evidence>
<dbReference type="PROSITE" id="PS52004">
    <property type="entry name" value="KS3_2"/>
    <property type="match status" value="1"/>
</dbReference>
<dbReference type="InterPro" id="IPR020807">
    <property type="entry name" value="PKS_DH"/>
</dbReference>
<dbReference type="SUPFAM" id="SSF53901">
    <property type="entry name" value="Thiolase-like"/>
    <property type="match status" value="1"/>
</dbReference>
<evidence type="ECO:0000313" key="14">
    <source>
        <dbReference type="Proteomes" id="UP000249616"/>
    </source>
</evidence>
<evidence type="ECO:0000256" key="6">
    <source>
        <dbReference type="ARBA" id="ARBA00023194"/>
    </source>
</evidence>
<dbReference type="SMART" id="SM00822">
    <property type="entry name" value="PKS_KR"/>
    <property type="match status" value="1"/>
</dbReference>
<dbReference type="NCBIfam" id="TIGR01746">
    <property type="entry name" value="Thioester-redct"/>
    <property type="match status" value="1"/>
</dbReference>
<dbReference type="Gene3D" id="3.30.70.3290">
    <property type="match status" value="1"/>
</dbReference>
<dbReference type="Pfam" id="PF08659">
    <property type="entry name" value="KR"/>
    <property type="match status" value="1"/>
</dbReference>
<dbReference type="SUPFAM" id="SSF51735">
    <property type="entry name" value="NAD(P)-binding Rossmann-fold domains"/>
    <property type="match status" value="3"/>
</dbReference>
<dbReference type="Pfam" id="PF16197">
    <property type="entry name" value="KAsynt_C_assoc"/>
    <property type="match status" value="1"/>
</dbReference>
<dbReference type="GO" id="GO:0033068">
    <property type="term" value="P:macrolide biosynthetic process"/>
    <property type="evidence" value="ECO:0007669"/>
    <property type="project" value="UniProtKB-ARBA"/>
</dbReference>
<keyword evidence="4" id="KW-0597">Phosphoprotein</keyword>
<dbReference type="InterPro" id="IPR050091">
    <property type="entry name" value="PKS_NRPS_Biosynth_Enz"/>
</dbReference>
<dbReference type="SMART" id="SM00825">
    <property type="entry name" value="PKS_KS"/>
    <property type="match status" value="1"/>
</dbReference>
<dbReference type="SMART" id="SM01294">
    <property type="entry name" value="PKS_PP_betabranch"/>
    <property type="match status" value="1"/>
</dbReference>
<dbReference type="PROSITE" id="PS00012">
    <property type="entry name" value="PHOSPHOPANTETHEINE"/>
    <property type="match status" value="1"/>
</dbReference>
<dbReference type="Pfam" id="PF07993">
    <property type="entry name" value="NAD_binding_4"/>
    <property type="match status" value="1"/>
</dbReference>
<dbReference type="PROSITE" id="PS52019">
    <property type="entry name" value="PKS_MFAS_DH"/>
    <property type="match status" value="1"/>
</dbReference>
<dbReference type="FunFam" id="3.40.47.10:FF:000019">
    <property type="entry name" value="Polyketide synthase type I"/>
    <property type="match status" value="1"/>
</dbReference>
<dbReference type="InterPro" id="IPR049900">
    <property type="entry name" value="PKS_mFAS_DH"/>
</dbReference>
<dbReference type="GO" id="GO:0006633">
    <property type="term" value="P:fatty acid biosynthetic process"/>
    <property type="evidence" value="ECO:0007669"/>
    <property type="project" value="InterPro"/>
</dbReference>
<comment type="caution">
    <text evidence="9">Lacks conserved residue(s) required for the propagation of feature annotation.</text>
</comment>
<keyword evidence="6" id="KW-0045">Antibiotic biosynthesis</keyword>
<dbReference type="FunFam" id="1.10.1200.10:FF:000007">
    <property type="entry name" value="Probable polyketide synthase pks17"/>
    <property type="match status" value="1"/>
</dbReference>